<organism evidence="1 2">
    <name type="scientific">Stylosanthes scabra</name>
    <dbReference type="NCBI Taxonomy" id="79078"/>
    <lineage>
        <taxon>Eukaryota</taxon>
        <taxon>Viridiplantae</taxon>
        <taxon>Streptophyta</taxon>
        <taxon>Embryophyta</taxon>
        <taxon>Tracheophyta</taxon>
        <taxon>Spermatophyta</taxon>
        <taxon>Magnoliopsida</taxon>
        <taxon>eudicotyledons</taxon>
        <taxon>Gunneridae</taxon>
        <taxon>Pentapetalae</taxon>
        <taxon>rosids</taxon>
        <taxon>fabids</taxon>
        <taxon>Fabales</taxon>
        <taxon>Fabaceae</taxon>
        <taxon>Papilionoideae</taxon>
        <taxon>50 kb inversion clade</taxon>
        <taxon>dalbergioids sensu lato</taxon>
        <taxon>Dalbergieae</taxon>
        <taxon>Pterocarpus clade</taxon>
        <taxon>Stylosanthes</taxon>
    </lineage>
</organism>
<dbReference type="EMBL" id="JASCZI010000317">
    <property type="protein sequence ID" value="MED6111011.1"/>
    <property type="molecule type" value="Genomic_DNA"/>
</dbReference>
<gene>
    <name evidence="1" type="ORF">PIB30_048404</name>
</gene>
<sequence>MVGLYERYIRMSSLLPLSSSPICSLLVFCASLHRCFCSLSPPISSLVLCFRCKSSLAAAAGLCACAISVAATALSSRQSVQATSPLHHPFILSQLLSASRSDSVIHRLVQQNTGIVRPRISDGLTRRLFYRPQPRHVPSLHTGPTFVSCFAVAAPPCSCSSPLTPISFLLHQPLPLPFTEREIRSRQPPRGFSCFWSCDFPIWSIAVVSLSTP</sequence>
<protein>
    <submittedName>
        <fullName evidence="1">Uncharacterized protein</fullName>
    </submittedName>
</protein>
<dbReference type="Proteomes" id="UP001341840">
    <property type="component" value="Unassembled WGS sequence"/>
</dbReference>
<name>A0ABU6QHP9_9FABA</name>
<keyword evidence="2" id="KW-1185">Reference proteome</keyword>
<proteinExistence type="predicted"/>
<evidence type="ECO:0000313" key="2">
    <source>
        <dbReference type="Proteomes" id="UP001341840"/>
    </source>
</evidence>
<evidence type="ECO:0000313" key="1">
    <source>
        <dbReference type="EMBL" id="MED6111011.1"/>
    </source>
</evidence>
<reference evidence="1 2" key="1">
    <citation type="journal article" date="2023" name="Plants (Basel)">
        <title>Bridging the Gap: Combining Genomics and Transcriptomics Approaches to Understand Stylosanthes scabra, an Orphan Legume from the Brazilian Caatinga.</title>
        <authorList>
            <person name="Ferreira-Neto J.R.C."/>
            <person name="da Silva M.D."/>
            <person name="Binneck E."/>
            <person name="de Melo N.F."/>
            <person name="da Silva R.H."/>
            <person name="de Melo A.L.T.M."/>
            <person name="Pandolfi V."/>
            <person name="Bustamante F.O."/>
            <person name="Brasileiro-Vidal A.C."/>
            <person name="Benko-Iseppon A.M."/>
        </authorList>
    </citation>
    <scope>NUCLEOTIDE SEQUENCE [LARGE SCALE GENOMIC DNA]</scope>
    <source>
        <tissue evidence="1">Leaves</tissue>
    </source>
</reference>
<comment type="caution">
    <text evidence="1">The sequence shown here is derived from an EMBL/GenBank/DDBJ whole genome shotgun (WGS) entry which is preliminary data.</text>
</comment>
<accession>A0ABU6QHP9</accession>